<dbReference type="HOGENOM" id="CLU_711826_0_0_1"/>
<dbReference type="RefSeq" id="XP_009227145.1">
    <property type="nucleotide sequence ID" value="XM_009228881.1"/>
</dbReference>
<organism evidence="2">
    <name type="scientific">Gaeumannomyces tritici (strain R3-111a-1)</name>
    <name type="common">Wheat and barley take-all root rot fungus</name>
    <name type="synonym">Gaeumannomyces graminis var. tritici</name>
    <dbReference type="NCBI Taxonomy" id="644352"/>
    <lineage>
        <taxon>Eukaryota</taxon>
        <taxon>Fungi</taxon>
        <taxon>Dikarya</taxon>
        <taxon>Ascomycota</taxon>
        <taxon>Pezizomycotina</taxon>
        <taxon>Sordariomycetes</taxon>
        <taxon>Sordariomycetidae</taxon>
        <taxon>Magnaporthales</taxon>
        <taxon>Magnaporthaceae</taxon>
        <taxon>Gaeumannomyces</taxon>
    </lineage>
</organism>
<feature type="compositionally biased region" description="Basic and acidic residues" evidence="1">
    <location>
        <begin position="222"/>
        <end position="251"/>
    </location>
</feature>
<gene>
    <name evidence="3" type="primary">20351460</name>
    <name evidence="2" type="ORF">GGTG_11002</name>
</gene>
<keyword evidence="4" id="KW-1185">Reference proteome</keyword>
<name>J3PBX8_GAET3</name>
<evidence type="ECO:0000313" key="2">
    <source>
        <dbReference type="EMBL" id="EJT71748.1"/>
    </source>
</evidence>
<evidence type="ECO:0000313" key="4">
    <source>
        <dbReference type="Proteomes" id="UP000006039"/>
    </source>
</evidence>
<dbReference type="VEuPathDB" id="FungiDB:GGTG_11002"/>
<protein>
    <submittedName>
        <fullName evidence="2 3">Uncharacterized protein</fullName>
    </submittedName>
</protein>
<reference evidence="2" key="2">
    <citation type="submission" date="2010-07" db="EMBL/GenBank/DDBJ databases">
        <authorList>
            <consortium name="The Broad Institute Genome Sequencing Platform"/>
            <consortium name="Broad Institute Genome Sequencing Center for Infectious Disease"/>
            <person name="Ma L.-J."/>
            <person name="Dead R."/>
            <person name="Young S."/>
            <person name="Zeng Q."/>
            <person name="Koehrsen M."/>
            <person name="Alvarado L."/>
            <person name="Berlin A."/>
            <person name="Chapman S.B."/>
            <person name="Chen Z."/>
            <person name="Freedman E."/>
            <person name="Gellesch M."/>
            <person name="Goldberg J."/>
            <person name="Griggs A."/>
            <person name="Gujja S."/>
            <person name="Heilman E.R."/>
            <person name="Heiman D."/>
            <person name="Hepburn T."/>
            <person name="Howarth C."/>
            <person name="Jen D."/>
            <person name="Larson L."/>
            <person name="Mehta T."/>
            <person name="Neiman D."/>
            <person name="Pearson M."/>
            <person name="Roberts A."/>
            <person name="Saif S."/>
            <person name="Shea T."/>
            <person name="Shenoy N."/>
            <person name="Sisk P."/>
            <person name="Stolte C."/>
            <person name="Sykes S."/>
            <person name="Walk T."/>
            <person name="White J."/>
            <person name="Yandava C."/>
            <person name="Haas B."/>
            <person name="Nusbaum C."/>
            <person name="Birren B."/>
        </authorList>
    </citation>
    <scope>NUCLEOTIDE SEQUENCE</scope>
    <source>
        <strain evidence="2">R3-111a-1</strain>
    </source>
</reference>
<feature type="region of interest" description="Disordered" evidence="1">
    <location>
        <begin position="205"/>
        <end position="260"/>
    </location>
</feature>
<sequence length="388" mass="43132">MPSSDKKERALTPTRRSNPRLLADAVAAVDCLTDVPAKGGGQWSREVALGLVGDLFDLGDQKALNLTMKFIEHLKMDKTNKREAKRELVRLSEVASFYQSIGMTIKDLAPGLHHPECDIGGFHIDMIRIRDNISPSLPLNLFKMSSQDKEDQSMYLVSFFGRFAISLQPQFMLGSALVPYPEDCDQTINAQLASHFLFRVSFKSGDESRSGSNGNGMSVHGGGDRVDGQAVVREEQDEHVEKDRNVKKKEQNQPTTTLTGLPRVVLELGHVVILDVRENNRTRTGAHQTPTGMGLFADMEDRDKTLWLIRTTPYMACPRPRIQLQGGVRGHMGQLNLDGSHGAIPLGKSIIGWMSMNIHKQAGVLKSGTAYSKVESMFERFMVDRDQI</sequence>
<evidence type="ECO:0000313" key="3">
    <source>
        <dbReference type="EnsemblFungi" id="EJT71748"/>
    </source>
</evidence>
<dbReference type="OrthoDB" id="5242160at2759"/>
<dbReference type="Proteomes" id="UP000006039">
    <property type="component" value="Unassembled WGS sequence"/>
</dbReference>
<dbReference type="GeneID" id="20351460"/>
<dbReference type="EnsemblFungi" id="EJT71748">
    <property type="protein sequence ID" value="EJT71748"/>
    <property type="gene ID" value="GGTG_11002"/>
</dbReference>
<accession>J3PBX8</accession>
<dbReference type="EMBL" id="GL385400">
    <property type="protein sequence ID" value="EJT71748.1"/>
    <property type="molecule type" value="Genomic_DNA"/>
</dbReference>
<reference evidence="4" key="1">
    <citation type="submission" date="2010-07" db="EMBL/GenBank/DDBJ databases">
        <title>The genome sequence of Gaeumannomyces graminis var. tritici strain R3-111a-1.</title>
        <authorList>
            <consortium name="The Broad Institute Genome Sequencing Platform"/>
            <person name="Ma L.-J."/>
            <person name="Dead R."/>
            <person name="Young S."/>
            <person name="Zeng Q."/>
            <person name="Koehrsen M."/>
            <person name="Alvarado L."/>
            <person name="Berlin A."/>
            <person name="Chapman S.B."/>
            <person name="Chen Z."/>
            <person name="Freedman E."/>
            <person name="Gellesch M."/>
            <person name="Goldberg J."/>
            <person name="Griggs A."/>
            <person name="Gujja S."/>
            <person name="Heilman E.R."/>
            <person name="Heiman D."/>
            <person name="Hepburn T."/>
            <person name="Howarth C."/>
            <person name="Jen D."/>
            <person name="Larson L."/>
            <person name="Mehta T."/>
            <person name="Neiman D."/>
            <person name="Pearson M."/>
            <person name="Roberts A."/>
            <person name="Saif S."/>
            <person name="Shea T."/>
            <person name="Shenoy N."/>
            <person name="Sisk P."/>
            <person name="Stolte C."/>
            <person name="Sykes S."/>
            <person name="Walk T."/>
            <person name="White J."/>
            <person name="Yandava C."/>
            <person name="Haas B."/>
            <person name="Nusbaum C."/>
            <person name="Birren B."/>
        </authorList>
    </citation>
    <scope>NUCLEOTIDE SEQUENCE [LARGE SCALE GENOMIC DNA]</scope>
    <source>
        <strain evidence="4">R3-111a-1</strain>
    </source>
</reference>
<dbReference type="eggNOG" id="ENOG502RNDH">
    <property type="taxonomic scope" value="Eukaryota"/>
</dbReference>
<proteinExistence type="predicted"/>
<reference evidence="2" key="3">
    <citation type="submission" date="2010-09" db="EMBL/GenBank/DDBJ databases">
        <title>Annotation of Gaeumannomyces graminis var. tritici R3-111a-1.</title>
        <authorList>
            <consortium name="The Broad Institute Genome Sequencing Platform"/>
            <person name="Ma L.-J."/>
            <person name="Dead R."/>
            <person name="Young S.K."/>
            <person name="Zeng Q."/>
            <person name="Gargeya S."/>
            <person name="Fitzgerald M."/>
            <person name="Haas B."/>
            <person name="Abouelleil A."/>
            <person name="Alvarado L."/>
            <person name="Arachchi H.M."/>
            <person name="Berlin A."/>
            <person name="Brown A."/>
            <person name="Chapman S.B."/>
            <person name="Chen Z."/>
            <person name="Dunbar C."/>
            <person name="Freedman E."/>
            <person name="Gearin G."/>
            <person name="Gellesch M."/>
            <person name="Goldberg J."/>
            <person name="Griggs A."/>
            <person name="Gujja S."/>
            <person name="Heiman D."/>
            <person name="Howarth C."/>
            <person name="Larson L."/>
            <person name="Lui A."/>
            <person name="MacDonald P.J.P."/>
            <person name="Mehta T."/>
            <person name="Montmayeur A."/>
            <person name="Murphy C."/>
            <person name="Neiman D."/>
            <person name="Pearson M."/>
            <person name="Priest M."/>
            <person name="Roberts A."/>
            <person name="Saif S."/>
            <person name="Shea T."/>
            <person name="Shenoy N."/>
            <person name="Sisk P."/>
            <person name="Stolte C."/>
            <person name="Sykes S."/>
            <person name="Yandava C."/>
            <person name="Wortman J."/>
            <person name="Nusbaum C."/>
            <person name="Birren B."/>
        </authorList>
    </citation>
    <scope>NUCLEOTIDE SEQUENCE</scope>
    <source>
        <strain evidence="2">R3-111a-1</strain>
    </source>
</reference>
<evidence type="ECO:0000256" key="1">
    <source>
        <dbReference type="SAM" id="MobiDB-lite"/>
    </source>
</evidence>
<reference evidence="3" key="4">
    <citation type="journal article" date="2015" name="G3 (Bethesda)">
        <title>Genome sequences of three phytopathogenic species of the Magnaporthaceae family of fungi.</title>
        <authorList>
            <person name="Okagaki L.H."/>
            <person name="Nunes C.C."/>
            <person name="Sailsbery J."/>
            <person name="Clay B."/>
            <person name="Brown D."/>
            <person name="John T."/>
            <person name="Oh Y."/>
            <person name="Young N."/>
            <person name="Fitzgerald M."/>
            <person name="Haas B.J."/>
            <person name="Zeng Q."/>
            <person name="Young S."/>
            <person name="Adiconis X."/>
            <person name="Fan L."/>
            <person name="Levin J.Z."/>
            <person name="Mitchell T.K."/>
            <person name="Okubara P.A."/>
            <person name="Farman M.L."/>
            <person name="Kohn L.M."/>
            <person name="Birren B."/>
            <person name="Ma L.-J."/>
            <person name="Dean R.A."/>
        </authorList>
    </citation>
    <scope>NUCLEOTIDE SEQUENCE</scope>
    <source>
        <strain evidence="3">R3-111a-1</strain>
    </source>
</reference>
<dbReference type="AlphaFoldDB" id="J3PBX8"/>
<reference evidence="3" key="5">
    <citation type="submission" date="2018-04" db="UniProtKB">
        <authorList>
            <consortium name="EnsemblFungi"/>
        </authorList>
    </citation>
    <scope>IDENTIFICATION</scope>
    <source>
        <strain evidence="3">R3-111a-1</strain>
    </source>
</reference>